<gene>
    <name evidence="1" type="ORF">BpHYR1_008101</name>
</gene>
<dbReference type="EMBL" id="REGN01004712">
    <property type="protein sequence ID" value="RNA16409.1"/>
    <property type="molecule type" value="Genomic_DNA"/>
</dbReference>
<protein>
    <submittedName>
        <fullName evidence="1">Uncharacterized protein</fullName>
    </submittedName>
</protein>
<keyword evidence="2" id="KW-1185">Reference proteome</keyword>
<evidence type="ECO:0000313" key="2">
    <source>
        <dbReference type="Proteomes" id="UP000276133"/>
    </source>
</evidence>
<organism evidence="1 2">
    <name type="scientific">Brachionus plicatilis</name>
    <name type="common">Marine rotifer</name>
    <name type="synonym">Brachionus muelleri</name>
    <dbReference type="NCBI Taxonomy" id="10195"/>
    <lineage>
        <taxon>Eukaryota</taxon>
        <taxon>Metazoa</taxon>
        <taxon>Spiralia</taxon>
        <taxon>Gnathifera</taxon>
        <taxon>Rotifera</taxon>
        <taxon>Eurotatoria</taxon>
        <taxon>Monogononta</taxon>
        <taxon>Pseudotrocha</taxon>
        <taxon>Ploima</taxon>
        <taxon>Brachionidae</taxon>
        <taxon>Brachionus</taxon>
    </lineage>
</organism>
<dbReference type="AlphaFoldDB" id="A0A3M7QYW2"/>
<name>A0A3M7QYW2_BRAPC</name>
<reference evidence="1 2" key="1">
    <citation type="journal article" date="2018" name="Sci. Rep.">
        <title>Genomic signatures of local adaptation to the degree of environmental predictability in rotifers.</title>
        <authorList>
            <person name="Franch-Gras L."/>
            <person name="Hahn C."/>
            <person name="Garcia-Roger E.M."/>
            <person name="Carmona M.J."/>
            <person name="Serra M."/>
            <person name="Gomez A."/>
        </authorList>
    </citation>
    <scope>NUCLEOTIDE SEQUENCE [LARGE SCALE GENOMIC DNA]</scope>
    <source>
        <strain evidence="1">HYR1</strain>
    </source>
</reference>
<accession>A0A3M7QYW2</accession>
<dbReference type="Proteomes" id="UP000276133">
    <property type="component" value="Unassembled WGS sequence"/>
</dbReference>
<comment type="caution">
    <text evidence="1">The sequence shown here is derived from an EMBL/GenBank/DDBJ whole genome shotgun (WGS) entry which is preliminary data.</text>
</comment>
<evidence type="ECO:0000313" key="1">
    <source>
        <dbReference type="EMBL" id="RNA16409.1"/>
    </source>
</evidence>
<proteinExistence type="predicted"/>
<sequence>MGDESSHLILNFIIKKIPHIYKTIIKPHVPQALSLSLSLYIYVFNPEPQCFLFHQPLKKIMKEDFIKIRYYFLKEREMGPGIHGVLQHQLVFQLNIQNYRTMIGIHDNLKEGILKTGIFCFKKKNDRYASSHLDLSWLATGCSFQPKNKILKIINNALNDVPFNKASRQASASKLKPTLFAKLVGGQPGSGSLCVVRSALINSTGHQEKSGISIIPLSPMTEVLAF</sequence>